<evidence type="ECO:0000313" key="1">
    <source>
        <dbReference type="EMBL" id="MPC71462.1"/>
    </source>
</evidence>
<comment type="caution">
    <text evidence="1">The sequence shown here is derived from an EMBL/GenBank/DDBJ whole genome shotgun (WGS) entry which is preliminary data.</text>
</comment>
<organism evidence="1 2">
    <name type="scientific">Portunus trituberculatus</name>
    <name type="common">Swimming crab</name>
    <name type="synonym">Neptunus trituberculatus</name>
    <dbReference type="NCBI Taxonomy" id="210409"/>
    <lineage>
        <taxon>Eukaryota</taxon>
        <taxon>Metazoa</taxon>
        <taxon>Ecdysozoa</taxon>
        <taxon>Arthropoda</taxon>
        <taxon>Crustacea</taxon>
        <taxon>Multicrustacea</taxon>
        <taxon>Malacostraca</taxon>
        <taxon>Eumalacostraca</taxon>
        <taxon>Eucarida</taxon>
        <taxon>Decapoda</taxon>
        <taxon>Pleocyemata</taxon>
        <taxon>Brachyura</taxon>
        <taxon>Eubrachyura</taxon>
        <taxon>Portunoidea</taxon>
        <taxon>Portunidae</taxon>
        <taxon>Portuninae</taxon>
        <taxon>Portunus</taxon>
    </lineage>
</organism>
<keyword evidence="2" id="KW-1185">Reference proteome</keyword>
<evidence type="ECO:0000313" key="2">
    <source>
        <dbReference type="Proteomes" id="UP000324222"/>
    </source>
</evidence>
<dbReference type="AlphaFoldDB" id="A0A5B7HJN8"/>
<dbReference type="EMBL" id="VSRR010032926">
    <property type="protein sequence ID" value="MPC71462.1"/>
    <property type="molecule type" value="Genomic_DNA"/>
</dbReference>
<dbReference type="Proteomes" id="UP000324222">
    <property type="component" value="Unassembled WGS sequence"/>
</dbReference>
<proteinExistence type="predicted"/>
<name>A0A5B7HJN8_PORTR</name>
<protein>
    <submittedName>
        <fullName evidence="1">Uncharacterized protein</fullName>
    </submittedName>
</protein>
<gene>
    <name evidence="1" type="ORF">E2C01_065740</name>
</gene>
<accession>A0A5B7HJN8</accession>
<sequence length="51" mass="5660">MGNGVVRQCKTAKMSLFRKSPKSPQEVSKALKDALTALERSDKKAEKVRLV</sequence>
<reference evidence="1 2" key="1">
    <citation type="submission" date="2019-05" db="EMBL/GenBank/DDBJ databases">
        <title>Another draft genome of Portunus trituberculatus and its Hox gene families provides insights of decapod evolution.</title>
        <authorList>
            <person name="Jeong J.-H."/>
            <person name="Song I."/>
            <person name="Kim S."/>
            <person name="Choi T."/>
            <person name="Kim D."/>
            <person name="Ryu S."/>
            <person name="Kim W."/>
        </authorList>
    </citation>
    <scope>NUCLEOTIDE SEQUENCE [LARGE SCALE GENOMIC DNA]</scope>
    <source>
        <tissue evidence="1">Muscle</tissue>
    </source>
</reference>